<dbReference type="Proteomes" id="UP000680634">
    <property type="component" value="Unassembled WGS sequence"/>
</dbReference>
<dbReference type="EMBL" id="JAERKB010000004">
    <property type="protein sequence ID" value="MBS0968625.1"/>
    <property type="molecule type" value="Genomic_DNA"/>
</dbReference>
<proteinExistence type="predicted"/>
<comment type="caution">
    <text evidence="2">The sequence shown here is derived from an EMBL/GenBank/DDBJ whole genome shotgun (WGS) entry which is preliminary data.</text>
</comment>
<feature type="transmembrane region" description="Helical" evidence="1">
    <location>
        <begin position="20"/>
        <end position="40"/>
    </location>
</feature>
<keyword evidence="1" id="KW-0812">Transmembrane</keyword>
<evidence type="ECO:0000256" key="1">
    <source>
        <dbReference type="SAM" id="Phobius"/>
    </source>
</evidence>
<keyword evidence="1" id="KW-0472">Membrane</keyword>
<evidence type="ECO:0000313" key="2">
    <source>
        <dbReference type="EMBL" id="MBS0968625.1"/>
    </source>
</evidence>
<protein>
    <submittedName>
        <fullName evidence="2">Uncharacterized protein</fullName>
    </submittedName>
</protein>
<accession>A0ABS5JFA3</accession>
<evidence type="ECO:0000313" key="3">
    <source>
        <dbReference type="Proteomes" id="UP000680634"/>
    </source>
</evidence>
<reference evidence="3" key="2">
    <citation type="submission" date="2023-07" db="EMBL/GenBank/DDBJ databases">
        <title>Genome-inferred correspondence between phylogeny and metabolic traits in the wild Drosophila gut microbiome.</title>
        <authorList>
            <person name="Bueno E."/>
            <person name="Blow F."/>
            <person name="Douglas A.E."/>
        </authorList>
    </citation>
    <scope>NUCLEOTIDE SEQUENCE [LARGE SCALE GENOMIC DNA]</scope>
    <source>
        <strain evidence="3">JGM97</strain>
    </source>
</reference>
<dbReference type="RefSeq" id="WP_146000853.1">
    <property type="nucleotide sequence ID" value="NZ_JAERKB010000004.1"/>
</dbReference>
<reference evidence="2 3" key="1">
    <citation type="submission" date="2020-12" db="EMBL/GenBank/DDBJ databases">
        <authorList>
            <person name="Mcmullen J.G."/>
        </authorList>
    </citation>
    <scope>NUCLEOTIDE SEQUENCE [LARGE SCALE GENOMIC DNA]</scope>
    <source>
        <strain evidence="2 3">JGM97</strain>
    </source>
</reference>
<sequence length="72" mass="7952">MGWDKRAGLTLFTPASHRGLPLMPAVTSVFYSLLPAFPYISLPQRAITSQAGEFNTSLTFLLRAQKNNLITI</sequence>
<organism evidence="2 3">
    <name type="scientific">Nissabacter archeti</name>
    <dbReference type="NCBI Taxonomy" id="1917880"/>
    <lineage>
        <taxon>Bacteria</taxon>
        <taxon>Pseudomonadati</taxon>
        <taxon>Pseudomonadota</taxon>
        <taxon>Gammaproteobacteria</taxon>
        <taxon>Enterobacterales</taxon>
        <taxon>Yersiniaceae</taxon>
        <taxon>Nissabacter</taxon>
    </lineage>
</organism>
<name>A0ABS5JFA3_9GAMM</name>
<keyword evidence="3" id="KW-1185">Reference proteome</keyword>
<keyword evidence="1" id="KW-1133">Transmembrane helix</keyword>
<gene>
    <name evidence="2" type="ORF">JK232_06940</name>
</gene>